<evidence type="ECO:0000313" key="1">
    <source>
        <dbReference type="EMBL" id="CAG8809522.1"/>
    </source>
</evidence>
<evidence type="ECO:0000313" key="2">
    <source>
        <dbReference type="Proteomes" id="UP000789759"/>
    </source>
</evidence>
<sequence length="91" mass="10916">MCMPLSYCLVENNKLNVINLPVSQKIIRTEDQMQQVIALKQGKDYLLHEETNGLFEKNQNELFVQMFVNWNKMYNQSKQYKFTPSDLYQFE</sequence>
<accession>A0A9N9PBS5</accession>
<dbReference type="AlphaFoldDB" id="A0A9N9PBS5"/>
<comment type="caution">
    <text evidence="1">The sequence shown here is derived from an EMBL/GenBank/DDBJ whole genome shotgun (WGS) entry which is preliminary data.</text>
</comment>
<protein>
    <submittedName>
        <fullName evidence="1">12335_t:CDS:1</fullName>
    </submittedName>
</protein>
<dbReference type="OrthoDB" id="2376199at2759"/>
<reference evidence="1" key="1">
    <citation type="submission" date="2021-06" db="EMBL/GenBank/DDBJ databases">
        <authorList>
            <person name="Kallberg Y."/>
            <person name="Tangrot J."/>
            <person name="Rosling A."/>
        </authorList>
    </citation>
    <scope>NUCLEOTIDE SEQUENCE</scope>
    <source>
        <strain evidence="1">FL966</strain>
    </source>
</reference>
<organism evidence="1 2">
    <name type="scientific">Cetraspora pellucida</name>
    <dbReference type="NCBI Taxonomy" id="1433469"/>
    <lineage>
        <taxon>Eukaryota</taxon>
        <taxon>Fungi</taxon>
        <taxon>Fungi incertae sedis</taxon>
        <taxon>Mucoromycota</taxon>
        <taxon>Glomeromycotina</taxon>
        <taxon>Glomeromycetes</taxon>
        <taxon>Diversisporales</taxon>
        <taxon>Gigasporaceae</taxon>
        <taxon>Cetraspora</taxon>
    </lineage>
</organism>
<gene>
    <name evidence="1" type="ORF">CPELLU_LOCUS18484</name>
</gene>
<dbReference type="Proteomes" id="UP000789759">
    <property type="component" value="Unassembled WGS sequence"/>
</dbReference>
<keyword evidence="2" id="KW-1185">Reference proteome</keyword>
<name>A0A9N9PBS5_9GLOM</name>
<dbReference type="EMBL" id="CAJVQA010037199">
    <property type="protein sequence ID" value="CAG8809522.1"/>
    <property type="molecule type" value="Genomic_DNA"/>
</dbReference>
<proteinExistence type="predicted"/>
<feature type="non-terminal residue" evidence="1">
    <location>
        <position position="1"/>
    </location>
</feature>